<dbReference type="Proteomes" id="UP001589627">
    <property type="component" value="Unassembled WGS sequence"/>
</dbReference>
<dbReference type="RefSeq" id="WP_378204534.1">
    <property type="nucleotide sequence ID" value="NZ_JBHLZP010000149.1"/>
</dbReference>
<accession>A0ABV5YJK0</accession>
<name>A0ABV5YJK0_9ACTN</name>
<dbReference type="EMBL" id="JBHLZP010000149">
    <property type="protein sequence ID" value="MFB9834607.1"/>
    <property type="molecule type" value="Genomic_DNA"/>
</dbReference>
<organism evidence="1 2">
    <name type="scientific">Actinoallomurus acaciae</name>
    <dbReference type="NCBI Taxonomy" id="502577"/>
    <lineage>
        <taxon>Bacteria</taxon>
        <taxon>Bacillati</taxon>
        <taxon>Actinomycetota</taxon>
        <taxon>Actinomycetes</taxon>
        <taxon>Streptosporangiales</taxon>
        <taxon>Thermomonosporaceae</taxon>
        <taxon>Actinoallomurus</taxon>
    </lineage>
</organism>
<sequence length="41" mass="4403">MVVIPPGLLMAAACVWRLCRLRAVRVPVPGMVATMGLERPA</sequence>
<gene>
    <name evidence="1" type="ORF">ACFFNX_20695</name>
</gene>
<comment type="caution">
    <text evidence="1">The sequence shown here is derived from an EMBL/GenBank/DDBJ whole genome shotgun (WGS) entry which is preliminary data.</text>
</comment>
<protein>
    <submittedName>
        <fullName evidence="1">Uncharacterized protein</fullName>
    </submittedName>
</protein>
<evidence type="ECO:0000313" key="2">
    <source>
        <dbReference type="Proteomes" id="UP001589627"/>
    </source>
</evidence>
<keyword evidence="2" id="KW-1185">Reference proteome</keyword>
<reference evidence="1 2" key="1">
    <citation type="submission" date="2024-09" db="EMBL/GenBank/DDBJ databases">
        <authorList>
            <person name="Sun Q."/>
            <person name="Mori K."/>
        </authorList>
    </citation>
    <scope>NUCLEOTIDE SEQUENCE [LARGE SCALE GENOMIC DNA]</scope>
    <source>
        <strain evidence="1 2">TBRC 0563</strain>
    </source>
</reference>
<evidence type="ECO:0000313" key="1">
    <source>
        <dbReference type="EMBL" id="MFB9834607.1"/>
    </source>
</evidence>
<proteinExistence type="predicted"/>